<dbReference type="EMBL" id="AC090383">
    <property type="status" value="NOT_ANNOTATED_CDS"/>
    <property type="molecule type" value="Genomic_DNA"/>
</dbReference>
<evidence type="ECO:0000313" key="2">
    <source>
        <dbReference type="Proteomes" id="UP000005640"/>
    </source>
</evidence>
<dbReference type="Ensembl" id="ENST00000630224.2">
    <property type="protein sequence ID" value="ENSP00000487134.1"/>
    <property type="gene ID" value="ENSG00000196628.21"/>
</dbReference>
<reference evidence="1 2" key="1">
    <citation type="journal article" date="2001" name="Nature">
        <title>Initial sequencing and analysis of the human genome.</title>
        <authorList>
            <consortium name="International Human Genome Sequencing Consortium"/>
            <person name="Lander E.S."/>
            <person name="Linton L.M."/>
            <person name="Birren B."/>
            <person name="Nusbaum C."/>
            <person name="Zody M.C."/>
            <person name="Baldwin J."/>
            <person name="Devon K."/>
            <person name="Dewar K."/>
            <person name="Doyle M."/>
            <person name="FitzHugh W."/>
            <person name="Funke R."/>
            <person name="Gage D."/>
            <person name="Harris K."/>
            <person name="Heaford A."/>
            <person name="Howland J."/>
            <person name="Kann L."/>
            <person name="Lehoczky J."/>
            <person name="LeVine R."/>
            <person name="McEwan P."/>
            <person name="McKernan K."/>
            <person name="Meldrim J."/>
            <person name="Mesirov J.P."/>
            <person name="Miranda C."/>
            <person name="Morris W."/>
            <person name="Naylor J."/>
            <person name="Raymond C."/>
            <person name="Rosetti M."/>
            <person name="Santos R."/>
            <person name="Sheridan A."/>
            <person name="Sougnez C."/>
            <person name="Stange-Thomann N."/>
            <person name="Stojanovic N."/>
            <person name="Subramanian A."/>
            <person name="Wyman D."/>
            <person name="Rogers J."/>
            <person name="Sulston J."/>
            <person name="Ainscough R."/>
            <person name="Beck S."/>
            <person name="Bentley D."/>
            <person name="Burton J."/>
            <person name="Clee C."/>
            <person name="Carter N."/>
            <person name="Coulson A."/>
            <person name="Deadman R."/>
            <person name="Deloukas P."/>
            <person name="Dunham A."/>
            <person name="Dunham I."/>
            <person name="Durbin R."/>
            <person name="French L."/>
            <person name="Grafham D."/>
            <person name="Gregory S."/>
            <person name="Hubbard T."/>
            <person name="Humphray S."/>
            <person name="Hunt A."/>
            <person name="Jones M."/>
            <person name="Lloyd C."/>
            <person name="McMurray A."/>
            <person name="Matthews L."/>
            <person name="Mercer S."/>
            <person name="Milne S."/>
            <person name="Mullikin J.C."/>
            <person name="Mungall A."/>
            <person name="Plumb R."/>
            <person name="Ross M."/>
            <person name="Shownkeen R."/>
            <person name="Sims S."/>
            <person name="Waterston R.H."/>
            <person name="Wilson R.K."/>
            <person name="Hillier L.W."/>
            <person name="McPherson J.D."/>
            <person name="Marra M.A."/>
            <person name="Mardis E.R."/>
            <person name="Fulton L.A."/>
            <person name="Chinwalla A.T."/>
            <person name="Pepin K.H."/>
            <person name="Gish W.R."/>
            <person name="Chissoe S.L."/>
            <person name="Wendl M.C."/>
            <person name="Delehaunty K.D."/>
            <person name="Miner T.L."/>
            <person name="Delehaunty A."/>
            <person name="Kramer J.B."/>
            <person name="Cook L.L."/>
            <person name="Fulton R.S."/>
            <person name="Johnson D.L."/>
            <person name="Minx P.J."/>
            <person name="Clifton S.W."/>
            <person name="Hawkins T."/>
            <person name="Branscomb E."/>
            <person name="Predki P."/>
            <person name="Richardson P."/>
            <person name="Wenning S."/>
            <person name="Slezak T."/>
            <person name="Doggett N."/>
            <person name="Cheng J.F."/>
            <person name="Olsen A."/>
            <person name="Lucas S."/>
            <person name="Elkin C."/>
            <person name="Uberbacher E."/>
            <person name="Frazier M."/>
            <person name="Gibbs R.A."/>
            <person name="Muzny D.M."/>
            <person name="Scherer S.E."/>
            <person name="Bouck J.B."/>
            <person name="Sodergren E.J."/>
            <person name="Worley K.C."/>
            <person name="Rives C.M."/>
            <person name="Gorrell J.H."/>
            <person name="Metzker M.L."/>
            <person name="Naylor S.L."/>
            <person name="Kucherlapati R.S."/>
            <person name="Nelson D.L."/>
            <person name="Weinstock G.M."/>
            <person name="Sakaki Y."/>
            <person name="Fujiyama A."/>
            <person name="Hattori M."/>
            <person name="Yada T."/>
            <person name="Toyoda A."/>
            <person name="Itoh T."/>
            <person name="Kawagoe C."/>
            <person name="Watanabe H."/>
            <person name="Totoki Y."/>
            <person name="Taylor T."/>
            <person name="Weissenbach J."/>
            <person name="Heilig R."/>
            <person name="Saurin W."/>
            <person name="Artiguenave F."/>
            <person name="Brottier P."/>
            <person name="Bruls T."/>
            <person name="Pelletier E."/>
            <person name="Robert C."/>
            <person name="Wincker P."/>
            <person name="Smith D.R."/>
            <person name="Doucette-Stamm L."/>
            <person name="Rubenfield M."/>
            <person name="Weinstock K."/>
            <person name="Lee H.M."/>
            <person name="Dubois J."/>
            <person name="Rosenthal A."/>
            <person name="Platzer M."/>
            <person name="Nyakatura G."/>
            <person name="Taudien S."/>
            <person name="Rump A."/>
            <person name="Yang H."/>
            <person name="Yu J."/>
            <person name="Wang J."/>
            <person name="Huang G."/>
            <person name="Gu J."/>
            <person name="Hood L."/>
            <person name="Rowen L."/>
            <person name="Madan A."/>
            <person name="Qin S."/>
            <person name="Davis R.W."/>
            <person name="Federspiel N.A."/>
            <person name="Abola A.P."/>
            <person name="Proctor M.J."/>
            <person name="Myers R.M."/>
            <person name="Schmutz J."/>
            <person name="Dickson M."/>
            <person name="Grimwood J."/>
            <person name="Cox D.R."/>
            <person name="Olson M.V."/>
            <person name="Kaul R."/>
            <person name="Raymond C."/>
            <person name="Shimizu N."/>
            <person name="Kawasaki K."/>
            <person name="Minoshima S."/>
            <person name="Evans G.A."/>
            <person name="Athanasiou M."/>
            <person name="Schultz R."/>
            <person name="Roe B.A."/>
            <person name="Chen F."/>
            <person name="Pan H."/>
            <person name="Ramser J."/>
            <person name="Lehrach H."/>
            <person name="Reinhardt R."/>
            <person name="McCombie W.R."/>
            <person name="de la Bastide M."/>
            <person name="Dedhia N."/>
            <person name="Blocker H."/>
            <person name="Hornischer K."/>
            <person name="Nordsiek G."/>
            <person name="Agarwala R."/>
            <person name="Aravind L."/>
            <person name="Bailey J.A."/>
            <person name="Bateman A."/>
            <person name="Batzoglou S."/>
            <person name="Birney E."/>
            <person name="Bork P."/>
            <person name="Brown D.G."/>
            <person name="Burge C.B."/>
            <person name="Cerutti L."/>
            <person name="Chen H.C."/>
            <person name="Church D."/>
            <person name="Clamp M."/>
            <person name="Copley R.R."/>
            <person name="Doerks T."/>
            <person name="Eddy S.R."/>
            <person name="Eichler E.E."/>
            <person name="Furey T.S."/>
            <person name="Galagan J."/>
            <person name="Gilbert J.G."/>
            <person name="Harmon C."/>
            <person name="Hayashizaki Y."/>
            <person name="Haussler D."/>
            <person name="Hermjakob H."/>
            <person name="Hokamp K."/>
            <person name="Jang W."/>
            <person name="Johnson L.S."/>
            <person name="Jones T.A."/>
            <person name="Kasif S."/>
            <person name="Kaspryzk A."/>
            <person name="Kennedy S."/>
            <person name="Kent W.J."/>
            <person name="Kitts P."/>
            <person name="Koonin E.V."/>
            <person name="Korf I."/>
            <person name="Kulp D."/>
            <person name="Lancet D."/>
            <person name="Lowe T.M."/>
            <person name="McLysaght A."/>
            <person name="Mikkelsen T."/>
            <person name="Moran J.V."/>
            <person name="Mulder N."/>
            <person name="Pollara V.J."/>
            <person name="Ponting C.P."/>
            <person name="Schuler G."/>
            <person name="Schultz J."/>
            <person name="Slater G."/>
            <person name="Smit A.F."/>
            <person name="Stupka E."/>
            <person name="Szustakowski J."/>
            <person name="Thierry-Mieg D."/>
            <person name="Thierry-Mieg J."/>
            <person name="Wagner L."/>
            <person name="Wallis J."/>
            <person name="Wheeler R."/>
            <person name="Williams A."/>
            <person name="Wolf Y.I."/>
            <person name="Wolfe K.H."/>
            <person name="Yang S.P."/>
            <person name="Yeh R.F."/>
            <person name="Collins F."/>
            <person name="Guyer M.S."/>
            <person name="Peterson J."/>
            <person name="Felsenfeld A."/>
            <person name="Wetterstrand K.A."/>
            <person name="Patrinos A."/>
            <person name="Morgan M.J."/>
            <person name="de Jong P."/>
            <person name="Catanese J.J."/>
            <person name="Osoegawa K."/>
            <person name="Shizuya H."/>
            <person name="Choi S."/>
            <person name="Chen Y.J."/>
        </authorList>
    </citation>
    <scope>NUCLEOTIDE SEQUENCE [LARGE SCALE GENOMIC DNA]</scope>
</reference>
<reference evidence="1 2" key="2">
    <citation type="journal article" date="2004" name="Nature">
        <title>Finishing the euchromatic sequence of the human genome.</title>
        <authorList>
            <consortium name="International Human Genome Sequencing Consortium"/>
        </authorList>
    </citation>
    <scope>NUCLEOTIDE SEQUENCE [LARGE SCALE GENOMIC DNA]</scope>
</reference>
<dbReference type="ExpressionAtlas" id="A0A0D9SG44">
    <property type="expression patterns" value="baseline and differential"/>
</dbReference>
<dbReference type="OrthoDB" id="10034090at2759"/>
<dbReference type="OpenTargets" id="ENSG00000196628"/>
<proteinExistence type="predicted"/>
<dbReference type="EMBL" id="AC013587">
    <property type="status" value="NOT_ANNOTATED_CDS"/>
    <property type="molecule type" value="Genomic_DNA"/>
</dbReference>
<dbReference type="GeneTree" id="ENSGT00940000159129"/>
<keyword evidence="2" id="KW-1185">Reference proteome</keyword>
<sequence>MFSKRLEKIPQVPLLFPFIFIILTNYSKMEGAVESQPSFFKTSQDIVTCTWVENCYSSFSRRPLEVCVILLKCITNSEWLP</sequence>
<dbReference type="EMBL" id="AC090684">
    <property type="status" value="NOT_ANNOTATED_CDS"/>
    <property type="molecule type" value="Genomic_DNA"/>
</dbReference>
<dbReference type="Ensembl" id="ENST00000630224.2">
    <property type="protein sequence ID" value="ENSP00000487134.1"/>
    <property type="gene ID" value="ENSG00000196628.20"/>
</dbReference>
<reference evidence="1" key="4">
    <citation type="submission" date="2025-08" db="UniProtKB">
        <authorList>
            <consortium name="Ensembl"/>
        </authorList>
    </citation>
    <scope>IDENTIFICATION</scope>
</reference>
<dbReference type="Bgee" id="ENSG00000196628">
    <property type="expression patterns" value="Expressed in endothelial cell and 214 other cell types or tissues"/>
</dbReference>
<dbReference type="VEuPathDB" id="HostDB:ENSG00000196628"/>
<dbReference type="EMBL" id="AC091103">
    <property type="status" value="NOT_ANNOTATED_CDS"/>
    <property type="molecule type" value="Genomic_DNA"/>
</dbReference>
<organism evidence="1 2">
    <name type="scientific">Homo sapiens</name>
    <name type="common">Human</name>
    <dbReference type="NCBI Taxonomy" id="9606"/>
    <lineage>
        <taxon>Eukaryota</taxon>
        <taxon>Metazoa</taxon>
        <taxon>Chordata</taxon>
        <taxon>Craniata</taxon>
        <taxon>Vertebrata</taxon>
        <taxon>Euteleostomi</taxon>
        <taxon>Mammalia</taxon>
        <taxon>Eutheria</taxon>
        <taxon>Euarchontoglires</taxon>
        <taxon>Primates</taxon>
        <taxon>Haplorrhini</taxon>
        <taxon>Catarrhini</taxon>
        <taxon>Hominidae</taxon>
        <taxon>Homo</taxon>
    </lineage>
</organism>
<dbReference type="Proteomes" id="UP000005640">
    <property type="component" value="Chromosome 18"/>
</dbReference>
<dbReference type="MassIVE" id="A0A0D9SG44"/>
<protein>
    <submittedName>
        <fullName evidence="1">Transcription factor 4</fullName>
    </submittedName>
</protein>
<accession>A0A0D9SG44</accession>
<dbReference type="EMBL" id="AC018994">
    <property type="status" value="NOT_ANNOTATED_CDS"/>
    <property type="molecule type" value="Genomic_DNA"/>
</dbReference>
<reference evidence="1" key="5">
    <citation type="submission" date="2025-09" db="UniProtKB">
        <authorList>
            <consortium name="Ensembl"/>
        </authorList>
    </citation>
    <scope>IDENTIFICATION</scope>
</reference>
<dbReference type="HGNC" id="HGNC:11634">
    <property type="gene designation" value="TCF4"/>
</dbReference>
<reference evidence="1 2" key="3">
    <citation type="journal article" date="2005" name="Nature">
        <title>DNA sequence and analysis of human chromosome 18.</title>
        <authorList>
            <person name="Nusbaum C."/>
            <person name="Zody M.C."/>
            <person name="Borowsky M.L."/>
            <person name="Kamal M."/>
            <person name="Kodira C.D."/>
            <person name="Taylor T.D."/>
            <person name="Whittaker C.A."/>
            <person name="Chang J.L."/>
            <person name="Cuomo C.A."/>
            <person name="Dewar K."/>
            <person name="FitzGerald M.G."/>
            <person name="Yang X."/>
            <person name="Abouelleil A."/>
            <person name="Allen N.R."/>
            <person name="Anderson S."/>
            <person name="Bloom T."/>
            <person name="Bugalter B."/>
            <person name="Butler J."/>
            <person name="Cook A."/>
            <person name="DeCaprio D."/>
            <person name="Engels R."/>
            <person name="Garber M."/>
            <person name="Gnirke A."/>
            <person name="Hafez N."/>
            <person name="Hall J.L."/>
            <person name="Norman C.H."/>
            <person name="Itoh T."/>
            <person name="Jaffe D.B."/>
            <person name="Kuroki Y."/>
            <person name="Lehoczky J."/>
            <person name="Lui A."/>
            <person name="Macdonald P."/>
            <person name="Mauceli E."/>
            <person name="Mikkelsen T.S."/>
            <person name="Naylor J.W."/>
            <person name="Nicol R."/>
            <person name="Nguyen C."/>
            <person name="Noguchi H."/>
            <person name="O'Leary S.B."/>
            <person name="O'Neill K."/>
            <person name="Piqani B."/>
            <person name="Smith C.L."/>
            <person name="Talamas J.A."/>
            <person name="Topham K."/>
            <person name="Totoki Y."/>
            <person name="Toyoda A."/>
            <person name="Wain H.M."/>
            <person name="Young S.K."/>
            <person name="Zeng Q."/>
            <person name="Zimmer A.R."/>
            <person name="Fujiyama A."/>
            <person name="Hattori M."/>
            <person name="Birren B.W."/>
            <person name="Sakaki Y."/>
            <person name="Lander E.S."/>
        </authorList>
    </citation>
    <scope>NUCLEOTIDE SEQUENCE [LARGE SCALE GENOMIC DNA]</scope>
</reference>
<gene>
    <name evidence="1" type="primary">TCF4</name>
</gene>
<dbReference type="AlphaFoldDB" id="A0A0D9SG44"/>
<name>A0A0D9SG44_HUMAN</name>
<dbReference type="EMBL" id="KF459816">
    <property type="status" value="NOT_ANNOTATED_CDS"/>
    <property type="molecule type" value="Genomic_DNA"/>
</dbReference>
<dbReference type="ChiTaRS" id="TCF4">
    <property type="organism name" value="human"/>
</dbReference>
<evidence type="ECO:0000313" key="1">
    <source>
        <dbReference type="Ensembl" id="ENSP00000487134.1"/>
    </source>
</evidence>